<dbReference type="AlphaFoldDB" id="A0A176S229"/>
<protein>
    <submittedName>
        <fullName evidence="1">Uncharacterized protein</fullName>
    </submittedName>
</protein>
<accession>A0A176S229</accession>
<organism evidence="1 2">
    <name type="scientific">Candidatus Thiomargarita nelsonii</name>
    <dbReference type="NCBI Taxonomy" id="1003181"/>
    <lineage>
        <taxon>Bacteria</taxon>
        <taxon>Pseudomonadati</taxon>
        <taxon>Pseudomonadota</taxon>
        <taxon>Gammaproteobacteria</taxon>
        <taxon>Thiotrichales</taxon>
        <taxon>Thiotrichaceae</taxon>
        <taxon>Thiomargarita</taxon>
    </lineage>
</organism>
<dbReference type="EMBL" id="LUTY01001169">
    <property type="protein sequence ID" value="OAD22103.1"/>
    <property type="molecule type" value="Genomic_DNA"/>
</dbReference>
<proteinExistence type="predicted"/>
<sequence>MDVERVGLGKNYVKFPCPYIQKQLFNYFARELYHEMDGLYGPFEDLSDTITDNNLNLRQLLVRYEQYLQANRNMVLKNAPRRQDDLRVSSGRLSFSSLSLYCQFSPQL</sequence>
<gene>
    <name evidence="1" type="ORF">THIOM_002112</name>
</gene>
<comment type="caution">
    <text evidence="1">The sequence shown here is derived from an EMBL/GenBank/DDBJ whole genome shotgun (WGS) entry which is preliminary data.</text>
</comment>
<dbReference type="Proteomes" id="UP000076962">
    <property type="component" value="Unassembled WGS sequence"/>
</dbReference>
<reference evidence="1 2" key="1">
    <citation type="submission" date="2016-05" db="EMBL/GenBank/DDBJ databases">
        <title>Single-cell genome of chain-forming Candidatus Thiomargarita nelsonii and comparison to other large sulfur-oxidizing bacteria.</title>
        <authorList>
            <person name="Winkel M."/>
            <person name="Salman V."/>
            <person name="Woyke T."/>
            <person name="Schulz-Vogt H."/>
            <person name="Richter M."/>
            <person name="Flood B."/>
            <person name="Bailey J."/>
            <person name="Amann R."/>
            <person name="Mussmann M."/>
        </authorList>
    </citation>
    <scope>NUCLEOTIDE SEQUENCE [LARGE SCALE GENOMIC DNA]</scope>
    <source>
        <strain evidence="1 2">THI036</strain>
    </source>
</reference>
<name>A0A176S229_9GAMM</name>
<evidence type="ECO:0000313" key="2">
    <source>
        <dbReference type="Proteomes" id="UP000076962"/>
    </source>
</evidence>
<evidence type="ECO:0000313" key="1">
    <source>
        <dbReference type="EMBL" id="OAD22103.1"/>
    </source>
</evidence>
<keyword evidence="2" id="KW-1185">Reference proteome</keyword>